<name>A0ABV3GTI9_MICGL</name>
<sequence length="468" mass="49229">MSSVVLHRWSFEGQESGVAVYLDPFGLSPGNPGGNGDIDGDGGRGWTYTRWTSPEREIGFPATELVPSWTANTPPGAWLEVELQARTMGGALTKWYCMGRWAEGDTDIHRTSLPGQGDQDGDVAVDTFVATRPIVAYRIRITLYGEGASIRSIGVMASAVPPGGPASAVSTTVTGTAGAGTAPAGRPLADESPDQVPALEPASAANTTMAAEATHATLTAAALLAAPATPAANAQDALDAQDAQLTRIARLAQDARSARAPRAEAAGVELNVPRRSQKVHAGHQPQWDGGGESWCSPASFTMVLGYWGRGPSPEDLEWVSPDDPCPGVDHAARDMYDHGYQGTGNWPFGVAYAGRYGLEGFVTRLRSLSELELFICAGIPVITSQSFKEHELPGSGYSTSGHIMVVTGITPAGDVIANDPAAPSDETVRRVYPREAFQNVWLRGSSSGGIVHVVHPPDVPLPLSEGNW</sequence>
<dbReference type="InterPro" id="IPR039564">
    <property type="entry name" value="Peptidase_C39-like"/>
</dbReference>
<dbReference type="Proteomes" id="UP001551675">
    <property type="component" value="Unassembled WGS sequence"/>
</dbReference>
<dbReference type="Pfam" id="PF13529">
    <property type="entry name" value="Peptidase_C39_2"/>
    <property type="match status" value="1"/>
</dbReference>
<dbReference type="RefSeq" id="WP_358142126.1">
    <property type="nucleotide sequence ID" value="NZ_JBFALK010000038.1"/>
</dbReference>
<keyword evidence="4" id="KW-1185">Reference proteome</keyword>
<gene>
    <name evidence="3" type="ORF">AB0I59_40720</name>
</gene>
<evidence type="ECO:0000256" key="1">
    <source>
        <dbReference type="SAM" id="MobiDB-lite"/>
    </source>
</evidence>
<evidence type="ECO:0000313" key="4">
    <source>
        <dbReference type="Proteomes" id="UP001551675"/>
    </source>
</evidence>
<proteinExistence type="predicted"/>
<dbReference type="InterPro" id="IPR039563">
    <property type="entry name" value="Peptidase_C39_single_dom"/>
</dbReference>
<feature type="compositionally biased region" description="Low complexity" evidence="1">
    <location>
        <begin position="175"/>
        <end position="185"/>
    </location>
</feature>
<dbReference type="Gene3D" id="3.90.70.10">
    <property type="entry name" value="Cysteine proteinases"/>
    <property type="match status" value="1"/>
</dbReference>
<reference evidence="3 4" key="1">
    <citation type="submission" date="2024-06" db="EMBL/GenBank/DDBJ databases">
        <title>The Natural Products Discovery Center: Release of the First 8490 Sequenced Strains for Exploring Actinobacteria Biosynthetic Diversity.</title>
        <authorList>
            <person name="Kalkreuter E."/>
            <person name="Kautsar S.A."/>
            <person name="Yang D."/>
            <person name="Bader C.D."/>
            <person name="Teijaro C.N."/>
            <person name="Fluegel L."/>
            <person name="Davis C.M."/>
            <person name="Simpson J.R."/>
            <person name="Lauterbach L."/>
            <person name="Steele A.D."/>
            <person name="Gui C."/>
            <person name="Meng S."/>
            <person name="Li G."/>
            <person name="Viehrig K."/>
            <person name="Ye F."/>
            <person name="Su P."/>
            <person name="Kiefer A.F."/>
            <person name="Nichols A."/>
            <person name="Cepeda A.J."/>
            <person name="Yan W."/>
            <person name="Fan B."/>
            <person name="Jiang Y."/>
            <person name="Adhikari A."/>
            <person name="Zheng C.-J."/>
            <person name="Schuster L."/>
            <person name="Cowan T.M."/>
            <person name="Smanski M.J."/>
            <person name="Chevrette M.G."/>
            <person name="De Carvalho L.P.S."/>
            <person name="Shen B."/>
        </authorList>
    </citation>
    <scope>NUCLEOTIDE SEQUENCE [LARGE SCALE GENOMIC DNA]</scope>
    <source>
        <strain evidence="3 4">NPDC050100</strain>
    </source>
</reference>
<accession>A0ABV3GTI9</accession>
<protein>
    <submittedName>
        <fullName evidence="3">C39 family peptidase</fullName>
    </submittedName>
</protein>
<comment type="caution">
    <text evidence="3">The sequence shown here is derived from an EMBL/GenBank/DDBJ whole genome shotgun (WGS) entry which is preliminary data.</text>
</comment>
<feature type="domain" description="Peptidase C39-like" evidence="2">
    <location>
        <begin position="271"/>
        <end position="421"/>
    </location>
</feature>
<organism evidence="3 4">
    <name type="scientific">Microtetraspora glauca</name>
    <dbReference type="NCBI Taxonomy" id="1996"/>
    <lineage>
        <taxon>Bacteria</taxon>
        <taxon>Bacillati</taxon>
        <taxon>Actinomycetota</taxon>
        <taxon>Actinomycetes</taxon>
        <taxon>Streptosporangiales</taxon>
        <taxon>Streptosporangiaceae</taxon>
        <taxon>Microtetraspora</taxon>
    </lineage>
</organism>
<evidence type="ECO:0000313" key="3">
    <source>
        <dbReference type="EMBL" id="MEV0974951.1"/>
    </source>
</evidence>
<feature type="region of interest" description="Disordered" evidence="1">
    <location>
        <begin position="175"/>
        <end position="195"/>
    </location>
</feature>
<dbReference type="EMBL" id="JBFALK010000038">
    <property type="protein sequence ID" value="MEV0974951.1"/>
    <property type="molecule type" value="Genomic_DNA"/>
</dbReference>
<dbReference type="CDD" id="cd02549">
    <property type="entry name" value="Peptidase_C39A"/>
    <property type="match status" value="1"/>
</dbReference>
<evidence type="ECO:0000259" key="2">
    <source>
        <dbReference type="Pfam" id="PF13529"/>
    </source>
</evidence>